<dbReference type="RefSeq" id="WP_019908129.1">
    <property type="nucleotide sequence ID" value="NZ_FNBS01000029.1"/>
</dbReference>
<evidence type="ECO:0000313" key="2">
    <source>
        <dbReference type="Proteomes" id="UP000183404"/>
    </source>
</evidence>
<dbReference type="Proteomes" id="UP000183404">
    <property type="component" value="Unassembled WGS sequence"/>
</dbReference>
<accession>A0A1G7PQN1</accession>
<reference evidence="1 2" key="1">
    <citation type="submission" date="2016-10" db="EMBL/GenBank/DDBJ databases">
        <authorList>
            <person name="de Groot N.N."/>
        </authorList>
    </citation>
    <scope>NUCLEOTIDE SEQUENCE [LARGE SCALE GENOMIC DNA]</scope>
    <source>
        <strain evidence="1 2">DSM 569</strain>
    </source>
</reference>
<proteinExistence type="predicted"/>
<evidence type="ECO:0008006" key="3">
    <source>
        <dbReference type="Google" id="ProtNLM"/>
    </source>
</evidence>
<name>A0A1G7PQN1_THETY</name>
<dbReference type="AlphaFoldDB" id="A0A1G7PQN1"/>
<organism evidence="1 2">
    <name type="scientific">Thermoanaerobacter thermohydrosulfuricus</name>
    <name type="common">Clostridium thermohydrosulfuricum</name>
    <dbReference type="NCBI Taxonomy" id="1516"/>
    <lineage>
        <taxon>Bacteria</taxon>
        <taxon>Bacillati</taxon>
        <taxon>Bacillota</taxon>
        <taxon>Clostridia</taxon>
        <taxon>Thermoanaerobacterales</taxon>
        <taxon>Thermoanaerobacteraceae</taxon>
        <taxon>Thermoanaerobacter</taxon>
    </lineage>
</organism>
<dbReference type="EMBL" id="FNBS01000029">
    <property type="protein sequence ID" value="SDF88568.1"/>
    <property type="molecule type" value="Genomic_DNA"/>
</dbReference>
<gene>
    <name evidence="1" type="ORF">SAMN04244560_01395</name>
</gene>
<evidence type="ECO:0000313" key="1">
    <source>
        <dbReference type="EMBL" id="SDF88568.1"/>
    </source>
</evidence>
<sequence>MQNSSMIKKLNEIIDSLTEKEIAEVIDFAEYLKEKKKKELIKKFNDWDKSLEVEQMTHEEEKLLKESEGEYITLEEAKKALGIEDNGI</sequence>
<protein>
    <recommendedName>
        <fullName evidence="3">DUF2281 domain-containing protein</fullName>
    </recommendedName>
</protein>